<evidence type="ECO:0000313" key="3">
    <source>
        <dbReference type="EMBL" id="OGK40469.1"/>
    </source>
</evidence>
<gene>
    <name evidence="3" type="ORF">A2954_06305</name>
</gene>
<keyword evidence="1" id="KW-0808">Transferase</keyword>
<accession>A0A1F7IAT1</accession>
<dbReference type="SUPFAM" id="SSF53335">
    <property type="entry name" value="S-adenosyl-L-methionine-dependent methyltransferases"/>
    <property type="match status" value="1"/>
</dbReference>
<sequence>MQFKSPRSLYNHISEKYSINRGKASNDLTELPAALNLLGDLQNKKVLDMGCGLGKHAYEFIKRGAKVTGYDASEKMVELTKKYCGDKGSFFTDTHEKVSFKPESFDCINASYTLGYSNKLPLIFEKVKKWLRQDGLFTFSIPHPLWLLKRVENMDYSKAHKIEINIDAYGIEVFNYYYPLDFYIQIINVNNFKLLNIIETTIPRSYKGKPEEKYRIPNALVFKLQKVK</sequence>
<dbReference type="Proteomes" id="UP000177698">
    <property type="component" value="Unassembled WGS sequence"/>
</dbReference>
<dbReference type="Gene3D" id="3.40.50.150">
    <property type="entry name" value="Vaccinia Virus protein VP39"/>
    <property type="match status" value="1"/>
</dbReference>
<dbReference type="InterPro" id="IPR029063">
    <property type="entry name" value="SAM-dependent_MTases_sf"/>
</dbReference>
<dbReference type="PANTHER" id="PTHR43861">
    <property type="entry name" value="TRANS-ACONITATE 2-METHYLTRANSFERASE-RELATED"/>
    <property type="match status" value="1"/>
</dbReference>
<evidence type="ECO:0000259" key="2">
    <source>
        <dbReference type="Pfam" id="PF13649"/>
    </source>
</evidence>
<reference evidence="3 4" key="1">
    <citation type="journal article" date="2016" name="Nat. Commun.">
        <title>Thousands of microbial genomes shed light on interconnected biogeochemical processes in an aquifer system.</title>
        <authorList>
            <person name="Anantharaman K."/>
            <person name="Brown C.T."/>
            <person name="Hug L.A."/>
            <person name="Sharon I."/>
            <person name="Castelle C.J."/>
            <person name="Probst A.J."/>
            <person name="Thomas B.C."/>
            <person name="Singh A."/>
            <person name="Wilkins M.J."/>
            <person name="Karaoz U."/>
            <person name="Brodie E.L."/>
            <person name="Williams K.H."/>
            <person name="Hubbard S.S."/>
            <person name="Banfield J.F."/>
        </authorList>
    </citation>
    <scope>NUCLEOTIDE SEQUENCE [LARGE SCALE GENOMIC DNA]</scope>
</reference>
<proteinExistence type="predicted"/>
<organism evidence="3 4">
    <name type="scientific">Candidatus Roizmanbacteria bacterium RIFCSPLOWO2_01_FULL_37_12</name>
    <dbReference type="NCBI Taxonomy" id="1802056"/>
    <lineage>
        <taxon>Bacteria</taxon>
        <taxon>Candidatus Roizmaniibacteriota</taxon>
    </lineage>
</organism>
<feature type="domain" description="Methyltransferase" evidence="2">
    <location>
        <begin position="46"/>
        <end position="135"/>
    </location>
</feature>
<dbReference type="GO" id="GO:0016740">
    <property type="term" value="F:transferase activity"/>
    <property type="evidence" value="ECO:0007669"/>
    <property type="project" value="UniProtKB-KW"/>
</dbReference>
<protein>
    <recommendedName>
        <fullName evidence="2">Methyltransferase domain-containing protein</fullName>
    </recommendedName>
</protein>
<dbReference type="InterPro" id="IPR041698">
    <property type="entry name" value="Methyltransf_25"/>
</dbReference>
<dbReference type="EMBL" id="MGAG01000025">
    <property type="protein sequence ID" value="OGK40469.1"/>
    <property type="molecule type" value="Genomic_DNA"/>
</dbReference>
<name>A0A1F7IAT1_9BACT</name>
<evidence type="ECO:0000313" key="4">
    <source>
        <dbReference type="Proteomes" id="UP000177698"/>
    </source>
</evidence>
<dbReference type="AlphaFoldDB" id="A0A1F7IAT1"/>
<evidence type="ECO:0000256" key="1">
    <source>
        <dbReference type="ARBA" id="ARBA00022679"/>
    </source>
</evidence>
<dbReference type="Pfam" id="PF13649">
    <property type="entry name" value="Methyltransf_25"/>
    <property type="match status" value="1"/>
</dbReference>
<comment type="caution">
    <text evidence="3">The sequence shown here is derived from an EMBL/GenBank/DDBJ whole genome shotgun (WGS) entry which is preliminary data.</text>
</comment>
<dbReference type="STRING" id="1802056.A2954_06305"/>
<dbReference type="CDD" id="cd02440">
    <property type="entry name" value="AdoMet_MTases"/>
    <property type="match status" value="1"/>
</dbReference>